<sequence>MAMIAFFIALPFVYSRGNYDYIMHICIVGFFYAILASSWSMLAGYAGQFSFGHMAFMGLGAYTTALFCHYFFISPEPTGICTEFAFGDSYLVIKNPIGVTSTTLTQDCLAQAMEKWDGTLAVTRMPVWLGIMLGSLVGGIFGLLIGLLVLRLRAAYLALFTLGFSEILRATISAEIQITRGQAGIELPSLFENGITIAGHFFSKT</sequence>
<evidence type="ECO:0000256" key="3">
    <source>
        <dbReference type="ARBA" id="ARBA00022692"/>
    </source>
</evidence>
<dbReference type="PANTHER" id="PTHR30482:SF10">
    <property type="entry name" value="HIGH-AFFINITY BRANCHED-CHAIN AMINO ACID TRANSPORT PROTEIN BRAE"/>
    <property type="match status" value="1"/>
</dbReference>
<keyword evidence="2" id="KW-1003">Cell membrane</keyword>
<reference evidence="7" key="1">
    <citation type="submission" date="2018-05" db="EMBL/GenBank/DDBJ databases">
        <authorList>
            <person name="Lanie J.A."/>
            <person name="Ng W.-L."/>
            <person name="Kazmierczak K.M."/>
            <person name="Andrzejewski T.M."/>
            <person name="Davidsen T.M."/>
            <person name="Wayne K.J."/>
            <person name="Tettelin H."/>
            <person name="Glass J.I."/>
            <person name="Rusch D."/>
            <person name="Podicherti R."/>
            <person name="Tsui H.-C.T."/>
            <person name="Winkler M.E."/>
        </authorList>
    </citation>
    <scope>NUCLEOTIDE SEQUENCE</scope>
</reference>
<evidence type="ECO:0008006" key="8">
    <source>
        <dbReference type="Google" id="ProtNLM"/>
    </source>
</evidence>
<feature type="non-terminal residue" evidence="7">
    <location>
        <position position="205"/>
    </location>
</feature>
<gene>
    <name evidence="7" type="ORF">METZ01_LOCUS392369</name>
</gene>
<name>A0A382V0G9_9ZZZZ</name>
<evidence type="ECO:0000256" key="5">
    <source>
        <dbReference type="ARBA" id="ARBA00023136"/>
    </source>
</evidence>
<keyword evidence="5 6" id="KW-0472">Membrane</keyword>
<keyword evidence="3 6" id="KW-0812">Transmembrane</keyword>
<dbReference type="GO" id="GO:0015658">
    <property type="term" value="F:branched-chain amino acid transmembrane transporter activity"/>
    <property type="evidence" value="ECO:0007669"/>
    <property type="project" value="InterPro"/>
</dbReference>
<dbReference type="InterPro" id="IPR001851">
    <property type="entry name" value="ABC_transp_permease"/>
</dbReference>
<dbReference type="AlphaFoldDB" id="A0A382V0G9"/>
<protein>
    <recommendedName>
        <fullName evidence="8">Branched-chain amino acid ABC transporter permease</fullName>
    </recommendedName>
</protein>
<dbReference type="PANTHER" id="PTHR30482">
    <property type="entry name" value="HIGH-AFFINITY BRANCHED-CHAIN AMINO ACID TRANSPORT SYSTEM PERMEASE"/>
    <property type="match status" value="1"/>
</dbReference>
<evidence type="ECO:0000256" key="1">
    <source>
        <dbReference type="ARBA" id="ARBA00004651"/>
    </source>
</evidence>
<evidence type="ECO:0000256" key="2">
    <source>
        <dbReference type="ARBA" id="ARBA00022475"/>
    </source>
</evidence>
<organism evidence="7">
    <name type="scientific">marine metagenome</name>
    <dbReference type="NCBI Taxonomy" id="408172"/>
    <lineage>
        <taxon>unclassified sequences</taxon>
        <taxon>metagenomes</taxon>
        <taxon>ecological metagenomes</taxon>
    </lineage>
</organism>
<evidence type="ECO:0000256" key="4">
    <source>
        <dbReference type="ARBA" id="ARBA00022989"/>
    </source>
</evidence>
<accession>A0A382V0G9</accession>
<dbReference type="EMBL" id="UINC01147914">
    <property type="protein sequence ID" value="SVD39515.1"/>
    <property type="molecule type" value="Genomic_DNA"/>
</dbReference>
<feature type="transmembrane region" description="Helical" evidence="6">
    <location>
        <begin position="127"/>
        <end position="150"/>
    </location>
</feature>
<evidence type="ECO:0000313" key="7">
    <source>
        <dbReference type="EMBL" id="SVD39515.1"/>
    </source>
</evidence>
<evidence type="ECO:0000256" key="6">
    <source>
        <dbReference type="SAM" id="Phobius"/>
    </source>
</evidence>
<feature type="transmembrane region" description="Helical" evidence="6">
    <location>
        <begin position="21"/>
        <end position="42"/>
    </location>
</feature>
<feature type="transmembrane region" description="Helical" evidence="6">
    <location>
        <begin position="54"/>
        <end position="73"/>
    </location>
</feature>
<dbReference type="InterPro" id="IPR043428">
    <property type="entry name" value="LivM-like"/>
</dbReference>
<keyword evidence="4 6" id="KW-1133">Transmembrane helix</keyword>
<comment type="subcellular location">
    <subcellularLocation>
        <location evidence="1">Cell membrane</location>
        <topology evidence="1">Multi-pass membrane protein</topology>
    </subcellularLocation>
</comment>
<proteinExistence type="predicted"/>
<dbReference type="Pfam" id="PF02653">
    <property type="entry name" value="BPD_transp_2"/>
    <property type="match status" value="1"/>
</dbReference>
<dbReference type="GO" id="GO:0005886">
    <property type="term" value="C:plasma membrane"/>
    <property type="evidence" value="ECO:0007669"/>
    <property type="project" value="UniProtKB-SubCell"/>
</dbReference>